<evidence type="ECO:0000313" key="12">
    <source>
        <dbReference type="Proteomes" id="UP000590740"/>
    </source>
</evidence>
<comment type="cofactor">
    <cofactor evidence="10">
        <name>Mg(2+)</name>
        <dbReference type="ChEBI" id="CHEBI:18420"/>
    </cofactor>
    <text evidence="10">Binds 1 Mg(2+) ion per subunit.</text>
</comment>
<dbReference type="GO" id="GO:0017111">
    <property type="term" value="F:ribonucleoside triphosphate phosphatase activity"/>
    <property type="evidence" value="ECO:0007669"/>
    <property type="project" value="InterPro"/>
</dbReference>
<comment type="catalytic activity">
    <reaction evidence="8 10">
        <text>dITP + H2O = dIMP + diphosphate + H(+)</text>
        <dbReference type="Rhea" id="RHEA:28342"/>
        <dbReference type="ChEBI" id="CHEBI:15377"/>
        <dbReference type="ChEBI" id="CHEBI:15378"/>
        <dbReference type="ChEBI" id="CHEBI:33019"/>
        <dbReference type="ChEBI" id="CHEBI:61194"/>
        <dbReference type="ChEBI" id="CHEBI:61382"/>
        <dbReference type="EC" id="3.6.1.66"/>
    </reaction>
</comment>
<accession>A0A7W8DKC3</accession>
<comment type="function">
    <text evidence="10">Pyrophosphatase that catalyzes the hydrolysis of nucleoside triphosphates to their monophosphate derivatives, with a high preference for the non-canonical purine nucleotides XTP (xanthosine triphosphate), dITP (deoxyinosine triphosphate) and ITP. Seems to function as a house-cleaning enzyme that removes non-canonical purine nucleotides from the nucleotide pool, thus preventing their incorporation into DNA/RNA and avoiding chromosomal lesions.</text>
</comment>
<dbReference type="Gene3D" id="3.90.950.10">
    <property type="match status" value="1"/>
</dbReference>
<comment type="catalytic activity">
    <reaction evidence="9 10">
        <text>XTP + H2O = XMP + diphosphate + H(+)</text>
        <dbReference type="Rhea" id="RHEA:28610"/>
        <dbReference type="ChEBI" id="CHEBI:15377"/>
        <dbReference type="ChEBI" id="CHEBI:15378"/>
        <dbReference type="ChEBI" id="CHEBI:33019"/>
        <dbReference type="ChEBI" id="CHEBI:57464"/>
        <dbReference type="ChEBI" id="CHEBI:61314"/>
        <dbReference type="EC" id="3.6.1.66"/>
    </reaction>
</comment>
<evidence type="ECO:0000256" key="4">
    <source>
        <dbReference type="ARBA" id="ARBA00022741"/>
    </source>
</evidence>
<reference evidence="11 12" key="1">
    <citation type="submission" date="2020-08" db="EMBL/GenBank/DDBJ databases">
        <title>Genomic Encyclopedia of Type Strains, Phase IV (KMG-IV): sequencing the most valuable type-strain genomes for metagenomic binning, comparative biology and taxonomic classification.</title>
        <authorList>
            <person name="Goeker M."/>
        </authorList>
    </citation>
    <scope>NUCLEOTIDE SEQUENCE [LARGE SCALE GENOMIC DNA]</scope>
    <source>
        <strain evidence="11 12">DSM 12252</strain>
    </source>
</reference>
<dbReference type="Pfam" id="PF01725">
    <property type="entry name" value="Ham1p_like"/>
    <property type="match status" value="1"/>
</dbReference>
<protein>
    <recommendedName>
        <fullName evidence="10">dITP/XTP pyrophosphatase</fullName>
        <ecNumber evidence="10">3.6.1.66</ecNumber>
    </recommendedName>
    <alternativeName>
        <fullName evidence="10">Non-canonical purine NTP pyrophosphatase</fullName>
    </alternativeName>
    <alternativeName>
        <fullName evidence="10">Non-standard purine NTP pyrophosphatase</fullName>
    </alternativeName>
    <alternativeName>
        <fullName evidence="10">Nucleoside-triphosphate diphosphatase</fullName>
    </alternativeName>
    <alternativeName>
        <fullName evidence="10">Nucleoside-triphosphate pyrophosphatase</fullName>
        <shortName evidence="10">NTPase</shortName>
    </alternativeName>
</protein>
<feature type="active site" description="Proton acceptor" evidence="10">
    <location>
        <position position="70"/>
    </location>
</feature>
<evidence type="ECO:0000313" key="11">
    <source>
        <dbReference type="EMBL" id="MBB5032987.1"/>
    </source>
</evidence>
<dbReference type="GO" id="GO:0000166">
    <property type="term" value="F:nucleotide binding"/>
    <property type="evidence" value="ECO:0007669"/>
    <property type="project" value="UniProtKB-KW"/>
</dbReference>
<dbReference type="AlphaFoldDB" id="A0A7W8DKC3"/>
<feature type="binding site" evidence="10">
    <location>
        <position position="177"/>
    </location>
    <ligand>
        <name>substrate</name>
    </ligand>
</feature>
<feature type="binding site" evidence="10">
    <location>
        <begin position="154"/>
        <end position="157"/>
    </location>
    <ligand>
        <name>substrate</name>
    </ligand>
</feature>
<comment type="subunit">
    <text evidence="2 10">Homodimer.</text>
</comment>
<feature type="binding site" evidence="10">
    <location>
        <begin position="182"/>
        <end position="183"/>
    </location>
    <ligand>
        <name>substrate</name>
    </ligand>
</feature>
<dbReference type="RefSeq" id="WP_184339912.1">
    <property type="nucleotide sequence ID" value="NZ_JACHIG010000005.1"/>
</dbReference>
<dbReference type="SUPFAM" id="SSF52972">
    <property type="entry name" value="ITPase-like"/>
    <property type="match status" value="1"/>
</dbReference>
<comment type="caution">
    <text evidence="11">The sequence shown here is derived from an EMBL/GenBank/DDBJ whole genome shotgun (WGS) entry which is preliminary data.</text>
</comment>
<evidence type="ECO:0000256" key="1">
    <source>
        <dbReference type="ARBA" id="ARBA00008023"/>
    </source>
</evidence>
<evidence type="ECO:0000256" key="8">
    <source>
        <dbReference type="ARBA" id="ARBA00051875"/>
    </source>
</evidence>
<dbReference type="Proteomes" id="UP000590740">
    <property type="component" value="Unassembled WGS sequence"/>
</dbReference>
<proteinExistence type="inferred from homology"/>
<dbReference type="HAMAP" id="MF_01405">
    <property type="entry name" value="Non_canon_purine_NTPase"/>
    <property type="match status" value="1"/>
</dbReference>
<evidence type="ECO:0000256" key="10">
    <source>
        <dbReference type="HAMAP-Rule" id="MF_01405"/>
    </source>
</evidence>
<dbReference type="EMBL" id="JACHIG010000005">
    <property type="protein sequence ID" value="MBB5032987.1"/>
    <property type="molecule type" value="Genomic_DNA"/>
</dbReference>
<dbReference type="InterPro" id="IPR029001">
    <property type="entry name" value="ITPase-like_fam"/>
</dbReference>
<dbReference type="CDD" id="cd00515">
    <property type="entry name" value="HAM1"/>
    <property type="match status" value="1"/>
</dbReference>
<feature type="binding site" evidence="10">
    <location>
        <position position="71"/>
    </location>
    <ligand>
        <name>substrate</name>
    </ligand>
</feature>
<dbReference type="PANTHER" id="PTHR11067:SF9">
    <property type="entry name" value="INOSINE TRIPHOSPHATE PYROPHOSPHATASE"/>
    <property type="match status" value="1"/>
</dbReference>
<dbReference type="PANTHER" id="PTHR11067">
    <property type="entry name" value="INOSINE TRIPHOSPHATE PYROPHOSPHATASE/HAM1 PROTEIN"/>
    <property type="match status" value="1"/>
</dbReference>
<dbReference type="GO" id="GO:0005829">
    <property type="term" value="C:cytosol"/>
    <property type="evidence" value="ECO:0007669"/>
    <property type="project" value="TreeGrafter"/>
</dbReference>
<keyword evidence="4 10" id="KW-0547">Nucleotide-binding</keyword>
<dbReference type="GO" id="GO:0009146">
    <property type="term" value="P:purine nucleoside triphosphate catabolic process"/>
    <property type="evidence" value="ECO:0007669"/>
    <property type="project" value="UniProtKB-UniRule"/>
</dbReference>
<dbReference type="InterPro" id="IPR020922">
    <property type="entry name" value="dITP/XTP_pyrophosphatase"/>
</dbReference>
<sequence length="198" mass="20803">MPSIVFATSNAHKTEEVAAILGDAWQVADLRAHPGVTLDEETGDTFEANAIIKAVSGSRGAPGLLVLADDSGLEVDILGGAPGVRSARYAGETATSADNRAKLKTELSKLPQDVPFTGRFHCCMVLARDGKVLHITHGSVEGRLLTQEVGEGGFGYDALFIPDGYADTFGVLSAETKNQLSHRARALAAMKEQLATLA</sequence>
<feature type="binding site" evidence="10">
    <location>
        <begin position="8"/>
        <end position="13"/>
    </location>
    <ligand>
        <name>substrate</name>
    </ligand>
</feature>
<dbReference type="GO" id="GO:0036220">
    <property type="term" value="F:ITP diphosphatase activity"/>
    <property type="evidence" value="ECO:0007669"/>
    <property type="project" value="UniProtKB-UniRule"/>
</dbReference>
<gene>
    <name evidence="11" type="ORF">HNQ65_002570</name>
</gene>
<dbReference type="FunFam" id="3.90.950.10:FF:000001">
    <property type="entry name" value="dITP/XTP pyrophosphatase"/>
    <property type="match status" value="1"/>
</dbReference>
<feature type="binding site" evidence="10">
    <location>
        <position position="40"/>
    </location>
    <ligand>
        <name>Mg(2+)</name>
        <dbReference type="ChEBI" id="CHEBI:18420"/>
    </ligand>
</feature>
<feature type="binding site" evidence="10">
    <location>
        <position position="70"/>
    </location>
    <ligand>
        <name>Mg(2+)</name>
        <dbReference type="ChEBI" id="CHEBI:18420"/>
    </ligand>
</feature>
<keyword evidence="12" id="KW-1185">Reference proteome</keyword>
<dbReference type="GO" id="GO:0036222">
    <property type="term" value="F:XTP diphosphatase activity"/>
    <property type="evidence" value="ECO:0007669"/>
    <property type="project" value="UniProtKB-UniRule"/>
</dbReference>
<evidence type="ECO:0000256" key="5">
    <source>
        <dbReference type="ARBA" id="ARBA00022801"/>
    </source>
</evidence>
<evidence type="ECO:0000256" key="9">
    <source>
        <dbReference type="ARBA" id="ARBA00052017"/>
    </source>
</evidence>
<evidence type="ECO:0000256" key="2">
    <source>
        <dbReference type="ARBA" id="ARBA00011738"/>
    </source>
</evidence>
<comment type="catalytic activity">
    <reaction evidence="10">
        <text>ITP + H2O = IMP + diphosphate + H(+)</text>
        <dbReference type="Rhea" id="RHEA:29399"/>
        <dbReference type="ChEBI" id="CHEBI:15377"/>
        <dbReference type="ChEBI" id="CHEBI:15378"/>
        <dbReference type="ChEBI" id="CHEBI:33019"/>
        <dbReference type="ChEBI" id="CHEBI:58053"/>
        <dbReference type="ChEBI" id="CHEBI:61402"/>
        <dbReference type="EC" id="3.6.1.66"/>
    </reaction>
</comment>
<evidence type="ECO:0000256" key="7">
    <source>
        <dbReference type="ARBA" id="ARBA00023080"/>
    </source>
</evidence>
<dbReference type="GO" id="GO:0046872">
    <property type="term" value="F:metal ion binding"/>
    <property type="evidence" value="ECO:0007669"/>
    <property type="project" value="UniProtKB-KW"/>
</dbReference>
<keyword evidence="7 10" id="KW-0546">Nucleotide metabolism</keyword>
<dbReference type="GO" id="GO:0035870">
    <property type="term" value="F:dITP diphosphatase activity"/>
    <property type="evidence" value="ECO:0007669"/>
    <property type="project" value="UniProtKB-UniRule"/>
</dbReference>
<evidence type="ECO:0000256" key="6">
    <source>
        <dbReference type="ARBA" id="ARBA00022842"/>
    </source>
</evidence>
<organism evidence="11 12">
    <name type="scientific">Prosthecobacter vanneervenii</name>
    <dbReference type="NCBI Taxonomy" id="48466"/>
    <lineage>
        <taxon>Bacteria</taxon>
        <taxon>Pseudomonadati</taxon>
        <taxon>Verrucomicrobiota</taxon>
        <taxon>Verrucomicrobiia</taxon>
        <taxon>Verrucomicrobiales</taxon>
        <taxon>Verrucomicrobiaceae</taxon>
        <taxon>Prosthecobacter</taxon>
    </lineage>
</organism>
<dbReference type="InterPro" id="IPR002637">
    <property type="entry name" value="RdgB/HAM1"/>
</dbReference>
<keyword evidence="6 10" id="KW-0460">Magnesium</keyword>
<comment type="similarity">
    <text evidence="1 10">Belongs to the HAM1 NTPase family.</text>
</comment>
<name>A0A7W8DKC3_9BACT</name>
<keyword evidence="3 10" id="KW-0479">Metal-binding</keyword>
<dbReference type="EC" id="3.6.1.66" evidence="10"/>
<dbReference type="GO" id="GO:0009117">
    <property type="term" value="P:nucleotide metabolic process"/>
    <property type="evidence" value="ECO:0007669"/>
    <property type="project" value="UniProtKB-KW"/>
</dbReference>
<evidence type="ECO:0000256" key="3">
    <source>
        <dbReference type="ARBA" id="ARBA00022723"/>
    </source>
</evidence>
<keyword evidence="5 10" id="KW-0378">Hydrolase</keyword>